<name>A0A0A0HEF4_9RHOB</name>
<dbReference type="InterPro" id="IPR036866">
    <property type="entry name" value="RibonucZ/Hydroxyglut_hydro"/>
</dbReference>
<proteinExistence type="predicted"/>
<comment type="caution">
    <text evidence="2">The sequence shown here is derived from an EMBL/GenBank/DDBJ whole genome shotgun (WGS) entry which is preliminary data.</text>
</comment>
<dbReference type="eggNOG" id="COG1236">
    <property type="taxonomic scope" value="Bacteria"/>
</dbReference>
<organism evidence="2 3">
    <name type="scientific">Roseovarius mucosus DSM 17069</name>
    <dbReference type="NCBI Taxonomy" id="1288298"/>
    <lineage>
        <taxon>Bacteria</taxon>
        <taxon>Pseudomonadati</taxon>
        <taxon>Pseudomonadota</taxon>
        <taxon>Alphaproteobacteria</taxon>
        <taxon>Rhodobacterales</taxon>
        <taxon>Roseobacteraceae</taxon>
        <taxon>Roseovarius</taxon>
    </lineage>
</organism>
<protein>
    <submittedName>
        <fullName evidence="2">Putative metal-dependent RNase</fullName>
    </submittedName>
</protein>
<evidence type="ECO:0000313" key="2">
    <source>
        <dbReference type="EMBL" id="KGM86102.1"/>
    </source>
</evidence>
<gene>
    <name evidence="2" type="ORF">rosmuc_03976</name>
</gene>
<dbReference type="EMBL" id="AONH01000024">
    <property type="protein sequence ID" value="KGM86102.1"/>
    <property type="molecule type" value="Genomic_DNA"/>
</dbReference>
<dbReference type="PATRIC" id="fig|1288298.3.peg.3978"/>
<dbReference type="Proteomes" id="UP000030021">
    <property type="component" value="Unassembled WGS sequence"/>
</dbReference>
<feature type="domain" description="Zn-dependent metallo-hydrolase RNA specificity" evidence="1">
    <location>
        <begin position="3"/>
        <end position="57"/>
    </location>
</feature>
<evidence type="ECO:0000313" key="3">
    <source>
        <dbReference type="Proteomes" id="UP000030021"/>
    </source>
</evidence>
<dbReference type="SUPFAM" id="SSF56281">
    <property type="entry name" value="Metallo-hydrolase/oxidoreductase"/>
    <property type="match status" value="1"/>
</dbReference>
<dbReference type="InterPro" id="IPR011108">
    <property type="entry name" value="RMMBL"/>
</dbReference>
<reference evidence="2 3" key="1">
    <citation type="submission" date="2013-01" db="EMBL/GenBank/DDBJ databases">
        <authorList>
            <person name="Fiebig A."/>
            <person name="Goeker M."/>
            <person name="Klenk H.-P.P."/>
        </authorList>
    </citation>
    <scope>NUCLEOTIDE SEQUENCE [LARGE SCALE GENOMIC DNA]</scope>
    <source>
        <strain evidence="2 3">DSM 17069</strain>
    </source>
</reference>
<evidence type="ECO:0000259" key="1">
    <source>
        <dbReference type="Pfam" id="PF07521"/>
    </source>
</evidence>
<dbReference type="HOGENOM" id="CLU_2773340_0_0_5"/>
<accession>A0A0A0HEF4</accession>
<dbReference type="Pfam" id="PF07521">
    <property type="entry name" value="RMMBL"/>
    <property type="match status" value="1"/>
</dbReference>
<dbReference type="AlphaFoldDB" id="A0A0A0HEF4"/>
<sequence length="69" mass="7890">MVQLQSFSGHADADEILRWMSAGPAPEMTYLTHGEPVTADTLRFRVEHELGRSVRVPEHLESVYLDRPR</sequence>